<dbReference type="SUPFAM" id="SSF103481">
    <property type="entry name" value="Multidrug resistance efflux transporter EmrE"/>
    <property type="match status" value="1"/>
</dbReference>
<keyword evidence="4 6" id="KW-1133">Transmembrane helix</keyword>
<feature type="domain" description="EamA" evidence="7">
    <location>
        <begin position="225"/>
        <end position="362"/>
    </location>
</feature>
<evidence type="ECO:0000256" key="4">
    <source>
        <dbReference type="ARBA" id="ARBA00022989"/>
    </source>
</evidence>
<dbReference type="InterPro" id="IPR000620">
    <property type="entry name" value="EamA_dom"/>
</dbReference>
<comment type="similarity">
    <text evidence="2 6">Belongs to the drug/metabolite transporter (DMT) superfamily. Plant drug/metabolite exporter (P-DME) (TC 2.A.7.4) family.</text>
</comment>
<feature type="transmembrane region" description="Helical" evidence="6">
    <location>
        <begin position="288"/>
        <end position="308"/>
    </location>
</feature>
<keyword evidence="9" id="KW-1185">Reference proteome</keyword>
<feature type="transmembrane region" description="Helical" evidence="6">
    <location>
        <begin position="26"/>
        <end position="48"/>
    </location>
</feature>
<gene>
    <name evidence="8" type="ORF">PVAP13_9KG402700</name>
</gene>
<dbReference type="Proteomes" id="UP000823388">
    <property type="component" value="Chromosome 9K"/>
</dbReference>
<dbReference type="EMBL" id="CM029053">
    <property type="protein sequence ID" value="KAG2551538.1"/>
    <property type="molecule type" value="Genomic_DNA"/>
</dbReference>
<name>A0A8T0NRS1_PANVG</name>
<evidence type="ECO:0000313" key="8">
    <source>
        <dbReference type="EMBL" id="KAG2551538.1"/>
    </source>
</evidence>
<dbReference type="PANTHER" id="PTHR31218">
    <property type="entry name" value="WAT1-RELATED PROTEIN"/>
    <property type="match status" value="1"/>
</dbReference>
<evidence type="ECO:0000256" key="3">
    <source>
        <dbReference type="ARBA" id="ARBA00022692"/>
    </source>
</evidence>
<dbReference type="GO" id="GO:0022857">
    <property type="term" value="F:transmembrane transporter activity"/>
    <property type="evidence" value="ECO:0007669"/>
    <property type="project" value="InterPro"/>
</dbReference>
<comment type="subcellular location">
    <subcellularLocation>
        <location evidence="1 6">Membrane</location>
        <topology evidence="1 6">Multi-pass membrane protein</topology>
    </subcellularLocation>
</comment>
<sequence length="399" mass="43269">MVLVMLACSGYHVLIAKPVLLNAGMSQVVFCVYRDLLAFAVLAPVAFLRERRVRPPVTPQLLGSFALLGFTGYNQLIPSFLCSAQLHIMEAEIQFNPWKSQRHLLNFCRLYANPLLFLVGLRYTGDAAYAAALQPSIPVITFVLAAIVGYGYHIITLNLIANSGFDVHCLTLSLTCTHCFATNLGVDAAFISGIVTPGTWSSNTPYPAQRLTSTMLEYGVETWHLGVLCLIGNCLMASAYLVIQAPVTIRYSASISLTAYSYFFAAIFMVLTGVFATNGLHEWALTKAEIIAVLYAGIVASCLSYSIMTWANKILGPSLVALYNPLQPAFSAISSTIFLGDPVYVGSIIGGVFIIAGLYMVTWARYNETQQAPVNGCLDPLLAGPSRVPKTQESCFVDP</sequence>
<feature type="transmembrane region" description="Helical" evidence="6">
    <location>
        <begin position="223"/>
        <end position="243"/>
    </location>
</feature>
<organism evidence="8 9">
    <name type="scientific">Panicum virgatum</name>
    <name type="common">Blackwell switchgrass</name>
    <dbReference type="NCBI Taxonomy" id="38727"/>
    <lineage>
        <taxon>Eukaryota</taxon>
        <taxon>Viridiplantae</taxon>
        <taxon>Streptophyta</taxon>
        <taxon>Embryophyta</taxon>
        <taxon>Tracheophyta</taxon>
        <taxon>Spermatophyta</taxon>
        <taxon>Magnoliopsida</taxon>
        <taxon>Liliopsida</taxon>
        <taxon>Poales</taxon>
        <taxon>Poaceae</taxon>
        <taxon>PACMAD clade</taxon>
        <taxon>Panicoideae</taxon>
        <taxon>Panicodae</taxon>
        <taxon>Paniceae</taxon>
        <taxon>Panicinae</taxon>
        <taxon>Panicum</taxon>
        <taxon>Panicum sect. Hiantes</taxon>
    </lineage>
</organism>
<feature type="transmembrane region" description="Helical" evidence="6">
    <location>
        <begin position="104"/>
        <end position="125"/>
    </location>
</feature>
<keyword evidence="3 6" id="KW-0812">Transmembrane</keyword>
<comment type="caution">
    <text evidence="8">The sequence shown here is derived from an EMBL/GenBank/DDBJ whole genome shotgun (WGS) entry which is preliminary data.</text>
</comment>
<proteinExistence type="inferred from homology"/>
<evidence type="ECO:0000313" key="9">
    <source>
        <dbReference type="Proteomes" id="UP000823388"/>
    </source>
</evidence>
<evidence type="ECO:0000256" key="6">
    <source>
        <dbReference type="RuleBase" id="RU363077"/>
    </source>
</evidence>
<protein>
    <recommendedName>
        <fullName evidence="6">WAT1-related protein</fullName>
    </recommendedName>
</protein>
<evidence type="ECO:0000256" key="1">
    <source>
        <dbReference type="ARBA" id="ARBA00004141"/>
    </source>
</evidence>
<evidence type="ECO:0000259" key="7">
    <source>
        <dbReference type="Pfam" id="PF00892"/>
    </source>
</evidence>
<feature type="transmembrane region" description="Helical" evidence="6">
    <location>
        <begin position="255"/>
        <end position="276"/>
    </location>
</feature>
<dbReference type="InterPro" id="IPR037185">
    <property type="entry name" value="EmrE-like"/>
</dbReference>
<dbReference type="InterPro" id="IPR030184">
    <property type="entry name" value="WAT1-related"/>
</dbReference>
<reference evidence="8" key="1">
    <citation type="submission" date="2020-05" db="EMBL/GenBank/DDBJ databases">
        <title>WGS assembly of Panicum virgatum.</title>
        <authorList>
            <person name="Lovell J.T."/>
            <person name="Jenkins J."/>
            <person name="Shu S."/>
            <person name="Juenger T.E."/>
            <person name="Schmutz J."/>
        </authorList>
    </citation>
    <scope>NUCLEOTIDE SEQUENCE</scope>
    <source>
        <strain evidence="8">AP13</strain>
    </source>
</reference>
<evidence type="ECO:0000256" key="5">
    <source>
        <dbReference type="ARBA" id="ARBA00023136"/>
    </source>
</evidence>
<feature type="transmembrane region" description="Helical" evidence="6">
    <location>
        <begin position="344"/>
        <end position="361"/>
    </location>
</feature>
<accession>A0A8T0NRS1</accession>
<evidence type="ECO:0000256" key="2">
    <source>
        <dbReference type="ARBA" id="ARBA00007635"/>
    </source>
</evidence>
<keyword evidence="5 6" id="KW-0472">Membrane</keyword>
<dbReference type="AlphaFoldDB" id="A0A8T0NRS1"/>
<dbReference type="Pfam" id="PF00892">
    <property type="entry name" value="EamA"/>
    <property type="match status" value="1"/>
</dbReference>
<dbReference type="GO" id="GO:0016020">
    <property type="term" value="C:membrane"/>
    <property type="evidence" value="ECO:0007669"/>
    <property type="project" value="UniProtKB-SubCell"/>
</dbReference>
<feature type="transmembrane region" description="Helical" evidence="6">
    <location>
        <begin position="137"/>
        <end position="160"/>
    </location>
</feature>